<sequence>MAPGIKIKVQSFLSRLLTGAAGVVHAITSRNKKVEDYPWQSPSAEDRRSPCPMLNALANHGYLPRDGKDISVPRLVTALLDAINLAPDATIPAGLKALQTSTTGNALTFHLDDLAKHGIIEHDGSLSRHDIHAPPPNNNNNKDFAPEVWATVLPQLGPDGDRDDDGTISIDTAAKARLAHIAAVKALEPEFSMSADDIKASVIETCLYLLVFGEGAEGRARREWVRILFEQERLPFEEGFKRSKKTLTSADIQMLEEKVNAASQEQADTTVANLKRERKPMAA</sequence>
<comment type="cofactor">
    <cofactor evidence="1">
        <name>heme b</name>
        <dbReference type="ChEBI" id="CHEBI:60344"/>
    </cofactor>
</comment>
<dbReference type="Proteomes" id="UP001302602">
    <property type="component" value="Unassembled WGS sequence"/>
</dbReference>
<dbReference type="SUPFAM" id="SSF47571">
    <property type="entry name" value="Cloroperoxidase"/>
    <property type="match status" value="1"/>
</dbReference>
<keyword evidence="4" id="KW-0479">Metal-binding</keyword>
<dbReference type="PANTHER" id="PTHR33577:SF19">
    <property type="entry name" value="HEME HALOPEROXIDASE FAMILY PROFILE DOMAIN-CONTAINING PROTEIN-RELATED"/>
    <property type="match status" value="1"/>
</dbReference>
<keyword evidence="3" id="KW-0349">Heme</keyword>
<evidence type="ECO:0000256" key="4">
    <source>
        <dbReference type="ARBA" id="ARBA00022723"/>
    </source>
</evidence>
<organism evidence="9 10">
    <name type="scientific">Parathielavia appendiculata</name>
    <dbReference type="NCBI Taxonomy" id="2587402"/>
    <lineage>
        <taxon>Eukaryota</taxon>
        <taxon>Fungi</taxon>
        <taxon>Dikarya</taxon>
        <taxon>Ascomycota</taxon>
        <taxon>Pezizomycotina</taxon>
        <taxon>Sordariomycetes</taxon>
        <taxon>Sordariomycetidae</taxon>
        <taxon>Sordariales</taxon>
        <taxon>Chaetomiaceae</taxon>
        <taxon>Parathielavia</taxon>
    </lineage>
</organism>
<dbReference type="InterPro" id="IPR000028">
    <property type="entry name" value="Chloroperoxidase"/>
</dbReference>
<gene>
    <name evidence="9" type="ORF">N657DRAFT_681985</name>
</gene>
<dbReference type="GO" id="GO:0046872">
    <property type="term" value="F:metal ion binding"/>
    <property type="evidence" value="ECO:0007669"/>
    <property type="project" value="UniProtKB-KW"/>
</dbReference>
<evidence type="ECO:0000256" key="6">
    <source>
        <dbReference type="ARBA" id="ARBA00023004"/>
    </source>
</evidence>
<dbReference type="Pfam" id="PF01328">
    <property type="entry name" value="Peroxidase_2"/>
    <property type="match status" value="1"/>
</dbReference>
<keyword evidence="5" id="KW-0560">Oxidoreductase</keyword>
<dbReference type="EMBL" id="MU853231">
    <property type="protein sequence ID" value="KAK4122183.1"/>
    <property type="molecule type" value="Genomic_DNA"/>
</dbReference>
<evidence type="ECO:0000313" key="10">
    <source>
        <dbReference type="Proteomes" id="UP001302602"/>
    </source>
</evidence>
<dbReference type="InterPro" id="IPR036851">
    <property type="entry name" value="Chloroperoxidase-like_sf"/>
</dbReference>
<evidence type="ECO:0000256" key="3">
    <source>
        <dbReference type="ARBA" id="ARBA00022617"/>
    </source>
</evidence>
<dbReference type="AlphaFoldDB" id="A0AAN6Z281"/>
<dbReference type="GO" id="GO:0004601">
    <property type="term" value="F:peroxidase activity"/>
    <property type="evidence" value="ECO:0007669"/>
    <property type="project" value="UniProtKB-KW"/>
</dbReference>
<reference evidence="9" key="2">
    <citation type="submission" date="2023-05" db="EMBL/GenBank/DDBJ databases">
        <authorList>
            <consortium name="Lawrence Berkeley National Laboratory"/>
            <person name="Steindorff A."/>
            <person name="Hensen N."/>
            <person name="Bonometti L."/>
            <person name="Westerberg I."/>
            <person name="Brannstrom I.O."/>
            <person name="Guillou S."/>
            <person name="Cros-Aarteil S."/>
            <person name="Calhoun S."/>
            <person name="Haridas S."/>
            <person name="Kuo A."/>
            <person name="Mondo S."/>
            <person name="Pangilinan J."/>
            <person name="Riley R."/>
            <person name="Labutti K."/>
            <person name="Andreopoulos B."/>
            <person name="Lipzen A."/>
            <person name="Chen C."/>
            <person name="Yanf M."/>
            <person name="Daum C."/>
            <person name="Ng V."/>
            <person name="Clum A."/>
            <person name="Ohm R."/>
            <person name="Martin F."/>
            <person name="Silar P."/>
            <person name="Natvig D."/>
            <person name="Lalanne C."/>
            <person name="Gautier V."/>
            <person name="Ament-Velasquez S.L."/>
            <person name="Kruys A."/>
            <person name="Hutchinson M.I."/>
            <person name="Powell A.J."/>
            <person name="Barry K."/>
            <person name="Miller A.N."/>
            <person name="Grigoriev I.V."/>
            <person name="Debuchy R."/>
            <person name="Gladieux P."/>
            <person name="Thoren M.H."/>
            <person name="Johannesson H."/>
        </authorList>
    </citation>
    <scope>NUCLEOTIDE SEQUENCE</scope>
    <source>
        <strain evidence="9">CBS 731.68</strain>
    </source>
</reference>
<evidence type="ECO:0000256" key="5">
    <source>
        <dbReference type="ARBA" id="ARBA00023002"/>
    </source>
</evidence>
<keyword evidence="2" id="KW-0575">Peroxidase</keyword>
<reference evidence="9" key="1">
    <citation type="journal article" date="2023" name="Mol. Phylogenet. Evol.">
        <title>Genome-scale phylogeny and comparative genomics of the fungal order Sordariales.</title>
        <authorList>
            <person name="Hensen N."/>
            <person name="Bonometti L."/>
            <person name="Westerberg I."/>
            <person name="Brannstrom I.O."/>
            <person name="Guillou S."/>
            <person name="Cros-Aarteil S."/>
            <person name="Calhoun S."/>
            <person name="Haridas S."/>
            <person name="Kuo A."/>
            <person name="Mondo S."/>
            <person name="Pangilinan J."/>
            <person name="Riley R."/>
            <person name="LaButti K."/>
            <person name="Andreopoulos B."/>
            <person name="Lipzen A."/>
            <person name="Chen C."/>
            <person name="Yan M."/>
            <person name="Daum C."/>
            <person name="Ng V."/>
            <person name="Clum A."/>
            <person name="Steindorff A."/>
            <person name="Ohm R.A."/>
            <person name="Martin F."/>
            <person name="Silar P."/>
            <person name="Natvig D.O."/>
            <person name="Lalanne C."/>
            <person name="Gautier V."/>
            <person name="Ament-Velasquez S.L."/>
            <person name="Kruys A."/>
            <person name="Hutchinson M.I."/>
            <person name="Powell A.J."/>
            <person name="Barry K."/>
            <person name="Miller A.N."/>
            <person name="Grigoriev I.V."/>
            <person name="Debuchy R."/>
            <person name="Gladieux P."/>
            <person name="Hiltunen Thoren M."/>
            <person name="Johannesson H."/>
        </authorList>
    </citation>
    <scope>NUCLEOTIDE SEQUENCE</scope>
    <source>
        <strain evidence="9">CBS 731.68</strain>
    </source>
</reference>
<dbReference type="PANTHER" id="PTHR33577">
    <property type="entry name" value="STERIGMATOCYSTIN BIOSYNTHESIS PEROXIDASE STCC-RELATED"/>
    <property type="match status" value="1"/>
</dbReference>
<comment type="similarity">
    <text evidence="7">Belongs to the chloroperoxidase family.</text>
</comment>
<evidence type="ECO:0000313" key="9">
    <source>
        <dbReference type="EMBL" id="KAK4122183.1"/>
    </source>
</evidence>
<dbReference type="PROSITE" id="PS51405">
    <property type="entry name" value="HEME_HALOPEROXIDASE"/>
    <property type="match status" value="1"/>
</dbReference>
<evidence type="ECO:0000256" key="1">
    <source>
        <dbReference type="ARBA" id="ARBA00001970"/>
    </source>
</evidence>
<evidence type="ECO:0000256" key="7">
    <source>
        <dbReference type="ARBA" id="ARBA00025795"/>
    </source>
</evidence>
<keyword evidence="10" id="KW-1185">Reference proteome</keyword>
<protein>
    <submittedName>
        <fullName evidence="9">Cloroperoxidase</fullName>
    </submittedName>
</protein>
<name>A0AAN6Z281_9PEZI</name>
<dbReference type="RefSeq" id="XP_062645954.1">
    <property type="nucleotide sequence ID" value="XM_062796443.1"/>
</dbReference>
<keyword evidence="6" id="KW-0408">Iron</keyword>
<evidence type="ECO:0000259" key="8">
    <source>
        <dbReference type="PROSITE" id="PS51405"/>
    </source>
</evidence>
<accession>A0AAN6Z281</accession>
<dbReference type="Gene3D" id="1.10.489.10">
    <property type="entry name" value="Chloroperoxidase-like"/>
    <property type="match status" value="1"/>
</dbReference>
<comment type="caution">
    <text evidence="9">The sequence shown here is derived from an EMBL/GenBank/DDBJ whole genome shotgun (WGS) entry which is preliminary data.</text>
</comment>
<proteinExistence type="inferred from homology"/>
<feature type="domain" description="Heme haloperoxidase family profile" evidence="8">
    <location>
        <begin position="35"/>
        <end position="254"/>
    </location>
</feature>
<evidence type="ECO:0000256" key="2">
    <source>
        <dbReference type="ARBA" id="ARBA00022559"/>
    </source>
</evidence>
<dbReference type="GeneID" id="87833211"/>